<reference evidence="1 2" key="1">
    <citation type="submission" date="2024-03" db="EMBL/GenBank/DDBJ databases">
        <title>Draft genome sequence of Pseudonocardia sp. DW16-2.</title>
        <authorList>
            <person name="Duangmal K."/>
        </authorList>
    </citation>
    <scope>NUCLEOTIDE SEQUENCE [LARGE SCALE GENOMIC DNA]</scope>
    <source>
        <strain evidence="1 2">DW16-2</strain>
    </source>
</reference>
<protein>
    <submittedName>
        <fullName evidence="1">TIGR03089 family protein</fullName>
    </submittedName>
</protein>
<comment type="caution">
    <text evidence="1">The sequence shown here is derived from an EMBL/GenBank/DDBJ whole genome shotgun (WGS) entry which is preliminary data.</text>
</comment>
<gene>
    <name evidence="1" type="ORF">WJX68_21415</name>
</gene>
<dbReference type="SUPFAM" id="SSF56801">
    <property type="entry name" value="Acetyl-CoA synthetase-like"/>
    <property type="match status" value="1"/>
</dbReference>
<dbReference type="InterPro" id="IPR042099">
    <property type="entry name" value="ANL_N_sf"/>
</dbReference>
<evidence type="ECO:0000313" key="2">
    <source>
        <dbReference type="Proteomes" id="UP001364211"/>
    </source>
</evidence>
<keyword evidence="2" id="KW-1185">Reference proteome</keyword>
<dbReference type="EMBL" id="JBBJUP010000020">
    <property type="protein sequence ID" value="MEJ8281508.1"/>
    <property type="molecule type" value="Genomic_DNA"/>
</dbReference>
<dbReference type="Gene3D" id="3.40.50.12780">
    <property type="entry name" value="N-terminal domain of ligase-like"/>
    <property type="match status" value="1"/>
</dbReference>
<name>A0ABU8TCY2_9PSEU</name>
<proteinExistence type="predicted"/>
<dbReference type="RefSeq" id="WP_340293918.1">
    <property type="nucleotide sequence ID" value="NZ_JBBJUP010000020.1"/>
</dbReference>
<evidence type="ECO:0000313" key="1">
    <source>
        <dbReference type="EMBL" id="MEJ8281508.1"/>
    </source>
</evidence>
<dbReference type="InterPro" id="IPR017523">
    <property type="entry name" value="Rv3268"/>
</dbReference>
<sequence>MDTVFGSGLFLPDALLGPALGAAAARPLFTHYDDATGERVELSGTTAANWTAKAANLLRDELDVEPGSRVSALLPAHWQTATVLLAVWACGAELAGDPSGADVVLADAARLDRALGAGAGTVVAFSLDAFGRGLPGLPAGVVDFATEVRVHGDDFVPWDPVGGDAPAWDGATGEQVLAAARERAGALGIGAGDRVLSTTGWDTADGLRDGLLAVLAAGASLVQTVNPAPDALVRRAETERVTLRLG</sequence>
<organism evidence="1 2">
    <name type="scientific">Pseudonocardia spirodelae</name>
    <dbReference type="NCBI Taxonomy" id="3133431"/>
    <lineage>
        <taxon>Bacteria</taxon>
        <taxon>Bacillati</taxon>
        <taxon>Actinomycetota</taxon>
        <taxon>Actinomycetes</taxon>
        <taxon>Pseudonocardiales</taxon>
        <taxon>Pseudonocardiaceae</taxon>
        <taxon>Pseudonocardia</taxon>
    </lineage>
</organism>
<dbReference type="Proteomes" id="UP001364211">
    <property type="component" value="Unassembled WGS sequence"/>
</dbReference>
<accession>A0ABU8TCY2</accession>
<dbReference type="NCBIfam" id="TIGR03089">
    <property type="entry name" value="TIGR03089 family protein"/>
    <property type="match status" value="1"/>
</dbReference>